<dbReference type="PROSITE" id="PS00178">
    <property type="entry name" value="AA_TRNA_LIGASE_I"/>
    <property type="match status" value="1"/>
</dbReference>
<dbReference type="HAMAP" id="MF_00022">
    <property type="entry name" value="Glu_tRNA_synth_type1"/>
    <property type="match status" value="1"/>
</dbReference>
<dbReference type="InterPro" id="IPR049940">
    <property type="entry name" value="GluQ/Sye"/>
</dbReference>
<keyword evidence="4 9" id="KW-0547">Nucleotide-binding</keyword>
<dbReference type="InterPro" id="IPR045462">
    <property type="entry name" value="aa-tRNA-synth_I_cd-bd"/>
</dbReference>
<dbReference type="Pfam" id="PF00749">
    <property type="entry name" value="tRNA-synt_1c"/>
    <property type="match status" value="1"/>
</dbReference>
<dbReference type="Pfam" id="PF19269">
    <property type="entry name" value="Anticodon_2"/>
    <property type="match status" value="1"/>
</dbReference>
<dbReference type="InterPro" id="IPR014729">
    <property type="entry name" value="Rossmann-like_a/b/a_fold"/>
</dbReference>
<dbReference type="SUPFAM" id="SSF48163">
    <property type="entry name" value="An anticodon-binding domain of class I aminoacyl-tRNA synthetases"/>
    <property type="match status" value="1"/>
</dbReference>
<keyword evidence="7 9" id="KW-0030">Aminoacyl-tRNA synthetase</keyword>
<dbReference type="InterPro" id="IPR004527">
    <property type="entry name" value="Glu-tRNA-ligase_bac/mito"/>
</dbReference>
<evidence type="ECO:0000256" key="7">
    <source>
        <dbReference type="ARBA" id="ARBA00023146"/>
    </source>
</evidence>
<dbReference type="SUPFAM" id="SSF52374">
    <property type="entry name" value="Nucleotidylyl transferase"/>
    <property type="match status" value="1"/>
</dbReference>
<dbReference type="Gene3D" id="1.10.10.350">
    <property type="match status" value="1"/>
</dbReference>
<keyword evidence="3 9" id="KW-0436">Ligase</keyword>
<evidence type="ECO:0000256" key="4">
    <source>
        <dbReference type="ARBA" id="ARBA00022741"/>
    </source>
</evidence>
<dbReference type="CDD" id="cd00808">
    <property type="entry name" value="GluRS_core"/>
    <property type="match status" value="1"/>
</dbReference>
<dbReference type="Gene3D" id="3.40.50.620">
    <property type="entry name" value="HUPs"/>
    <property type="match status" value="1"/>
</dbReference>
<protein>
    <recommendedName>
        <fullName evidence="2">glutamate--tRNA ligase</fullName>
        <ecNumber evidence="2">6.1.1.17</ecNumber>
    </recommendedName>
    <alternativeName>
        <fullName evidence="8">Glutamyl-tRNA synthetase</fullName>
    </alternativeName>
</protein>
<dbReference type="PANTHER" id="PTHR43311:SF2">
    <property type="entry name" value="GLUTAMATE--TRNA LIGASE, MITOCHONDRIAL-RELATED"/>
    <property type="match status" value="1"/>
</dbReference>
<proteinExistence type="inferred from homology"/>
<dbReference type="InterPro" id="IPR033910">
    <property type="entry name" value="GluRS_core"/>
</dbReference>
<evidence type="ECO:0000256" key="8">
    <source>
        <dbReference type="ARBA" id="ARBA00030865"/>
    </source>
</evidence>
<dbReference type="InterPro" id="IPR020751">
    <property type="entry name" value="aa-tRNA-synth_I_codon-bd_sub2"/>
</dbReference>
<dbReference type="InterPro" id="IPR001412">
    <property type="entry name" value="aa-tRNA-synth_I_CS"/>
</dbReference>
<keyword evidence="14" id="KW-1185">Reference proteome</keyword>
<accession>A0ABP1CQ94</accession>
<feature type="domain" description="Glutamyl/glutaminyl-tRNA synthetase class Ib catalytic" evidence="11">
    <location>
        <begin position="3"/>
        <end position="288"/>
    </location>
</feature>
<dbReference type="InterPro" id="IPR008925">
    <property type="entry name" value="aa_tRNA-synth_I_cd-bd_sf"/>
</dbReference>
<evidence type="ECO:0000256" key="5">
    <source>
        <dbReference type="ARBA" id="ARBA00022840"/>
    </source>
</evidence>
<evidence type="ECO:0000256" key="10">
    <source>
        <dbReference type="SAM" id="MobiDB-lite"/>
    </source>
</evidence>
<reference evidence="14" key="1">
    <citation type="submission" date="2024-04" db="EMBL/GenBank/DDBJ databases">
        <authorList>
            <person name="Shaw F."/>
            <person name="Minotto A."/>
        </authorList>
    </citation>
    <scope>NUCLEOTIDE SEQUENCE [LARGE SCALE GENOMIC DNA]</scope>
</reference>
<evidence type="ECO:0000256" key="1">
    <source>
        <dbReference type="ARBA" id="ARBA00007894"/>
    </source>
</evidence>
<dbReference type="PANTHER" id="PTHR43311">
    <property type="entry name" value="GLUTAMATE--TRNA LIGASE"/>
    <property type="match status" value="1"/>
</dbReference>
<comment type="similarity">
    <text evidence="1">Belongs to the class-I aminoacyl-tRNA synthetase family. Glutamate--tRNA ligase type 1 subfamily.</text>
</comment>
<dbReference type="InterPro" id="IPR020058">
    <property type="entry name" value="Glu/Gln-tRNA-synth_Ib_cat-dom"/>
</dbReference>
<evidence type="ECO:0000256" key="3">
    <source>
        <dbReference type="ARBA" id="ARBA00022598"/>
    </source>
</evidence>
<feature type="region of interest" description="Disordered" evidence="10">
    <location>
        <begin position="290"/>
        <end position="312"/>
    </location>
</feature>
<dbReference type="EMBL" id="OZ037944">
    <property type="protein sequence ID" value="CAL1696809.1"/>
    <property type="molecule type" value="Genomic_DNA"/>
</dbReference>
<evidence type="ECO:0000259" key="11">
    <source>
        <dbReference type="Pfam" id="PF00749"/>
    </source>
</evidence>
<evidence type="ECO:0000256" key="9">
    <source>
        <dbReference type="RuleBase" id="RU363037"/>
    </source>
</evidence>
<dbReference type="NCBIfam" id="TIGR00464">
    <property type="entry name" value="gltX_bact"/>
    <property type="match status" value="1"/>
</dbReference>
<feature type="domain" description="Aminoacyl-tRNA synthetase class I anticodon-binding" evidence="12">
    <location>
        <begin position="460"/>
        <end position="535"/>
    </location>
</feature>
<keyword evidence="6 9" id="KW-0648">Protein biosynthesis</keyword>
<organism evidence="13 14">
    <name type="scientific">Somion occarium</name>
    <dbReference type="NCBI Taxonomy" id="3059160"/>
    <lineage>
        <taxon>Eukaryota</taxon>
        <taxon>Fungi</taxon>
        <taxon>Dikarya</taxon>
        <taxon>Basidiomycota</taxon>
        <taxon>Agaricomycotina</taxon>
        <taxon>Agaricomycetes</taxon>
        <taxon>Polyporales</taxon>
        <taxon>Cerrenaceae</taxon>
        <taxon>Somion</taxon>
    </lineage>
</organism>
<gene>
    <name evidence="13" type="ORF">GFSPODELE1_LOCUS1348</name>
</gene>
<sequence>MVVLLRFAPSPTGALHLGGLRTALYNHLYARRLGGKWILRIEDTDATRAVPGAVDGIRSALEWAGLEYDYGPGVGGPHAPYYQSERLDLYHTYAHKLLDSGHAYRCFCSADTLAATRERLARTGSNATYDKACLNLTEEEVMRRVRAGHKHVVRLNDSNLPNRPAQADLIFGHVKDAHASLPTDPVLLKSDLFPTYHLASVSDDHEMGITHVLRGEEWLPSLPLHLDLYAALNLKPPHFAHLPLMLNRDGSKMSKRKGDVQVLDYQRRGWEPIAVLNWLALAGWGTAASPSHTGAAESDTPPPIPVPSKKAKKAAPDSTAVMTLNELIHNFDLSSLTHRRTVLDPNKLEYLNKHHLMRIAETDEGLTALAEKVHDVVKAAFPTSPYTNVAYIKDVISALEGRIVNIRDLPIYGAYFFLEPYFQGDEAIKMRKRLDDVEYRKFFPPSVASYYMLVCFVGTVLESLIQRLSLEDSTKWSEDTIRQLLQDEESKVGLKQKTFMSVLRHALTGSSVRASCFAFLFEINPLLFVDRLDRASQPS</sequence>
<evidence type="ECO:0000313" key="13">
    <source>
        <dbReference type="EMBL" id="CAL1696809.1"/>
    </source>
</evidence>
<evidence type="ECO:0000259" key="12">
    <source>
        <dbReference type="Pfam" id="PF19269"/>
    </source>
</evidence>
<keyword evidence="5 9" id="KW-0067">ATP-binding</keyword>
<dbReference type="PRINTS" id="PR00987">
    <property type="entry name" value="TRNASYNTHGLU"/>
</dbReference>
<dbReference type="Proteomes" id="UP001497453">
    <property type="component" value="Chromosome 1"/>
</dbReference>
<evidence type="ECO:0000256" key="2">
    <source>
        <dbReference type="ARBA" id="ARBA00012835"/>
    </source>
</evidence>
<dbReference type="InterPro" id="IPR000924">
    <property type="entry name" value="Glu/Gln-tRNA-synth"/>
</dbReference>
<dbReference type="EC" id="6.1.1.17" evidence="2"/>
<name>A0ABP1CQ94_9APHY</name>
<evidence type="ECO:0000313" key="14">
    <source>
        <dbReference type="Proteomes" id="UP001497453"/>
    </source>
</evidence>
<evidence type="ECO:0000256" key="6">
    <source>
        <dbReference type="ARBA" id="ARBA00022917"/>
    </source>
</evidence>